<protein>
    <submittedName>
        <fullName evidence="1">Uncharacterized protein</fullName>
    </submittedName>
</protein>
<evidence type="ECO:0000313" key="1">
    <source>
        <dbReference type="EMBL" id="OKH92360.1"/>
    </source>
</evidence>
<evidence type="ECO:0000313" key="2">
    <source>
        <dbReference type="Proteomes" id="UP000186455"/>
    </source>
</evidence>
<comment type="caution">
    <text evidence="1">The sequence shown here is derived from an EMBL/GenBank/DDBJ whole genome shotgun (WGS) entry which is preliminary data.</text>
</comment>
<dbReference type="EMBL" id="LFBV01000007">
    <property type="protein sequence ID" value="OKH92360.1"/>
    <property type="molecule type" value="Genomic_DNA"/>
</dbReference>
<name>A0A1Q4V3S1_9ACTN</name>
<gene>
    <name evidence="1" type="ORF">AB852_26010</name>
</gene>
<sequence length="148" mass="15307">MPDTTVAESLTPMTPHAVTAAFDHLRAVQAGALEVAAALAAAEPRTSAILVDVATRIVAPVTALPDPDMDAACADAFALDALGGVFLSALRTWEQAGPDAAEGIARTVIRFTADVLTEDHEDIDDILRQALDAHPTLAGAHPIRPGIV</sequence>
<reference evidence="1 2" key="1">
    <citation type="submission" date="2015-06" db="EMBL/GenBank/DDBJ databases">
        <title>Cloning and characterization of the uncialamcin biosynthetic gene cluster.</title>
        <authorList>
            <person name="Yan X."/>
            <person name="Huang T."/>
            <person name="Ge H."/>
            <person name="Shen B."/>
        </authorList>
    </citation>
    <scope>NUCLEOTIDE SEQUENCE [LARGE SCALE GENOMIC DNA]</scope>
    <source>
        <strain evidence="1 2">DCA2648</strain>
    </source>
</reference>
<organism evidence="1 2">
    <name type="scientific">Streptomyces uncialis</name>
    <dbReference type="NCBI Taxonomy" id="1048205"/>
    <lineage>
        <taxon>Bacteria</taxon>
        <taxon>Bacillati</taxon>
        <taxon>Actinomycetota</taxon>
        <taxon>Actinomycetes</taxon>
        <taxon>Kitasatosporales</taxon>
        <taxon>Streptomycetaceae</taxon>
        <taxon>Streptomyces</taxon>
    </lineage>
</organism>
<dbReference type="RefSeq" id="WP_073792691.1">
    <property type="nucleotide sequence ID" value="NZ_LFBV01000007.1"/>
</dbReference>
<accession>A0A1Q4V3S1</accession>
<keyword evidence="2" id="KW-1185">Reference proteome</keyword>
<proteinExistence type="predicted"/>
<dbReference type="AlphaFoldDB" id="A0A1Q4V3S1"/>
<dbReference type="Proteomes" id="UP000186455">
    <property type="component" value="Unassembled WGS sequence"/>
</dbReference>